<keyword evidence="3" id="KW-1185">Reference proteome</keyword>
<dbReference type="PROSITE" id="PS50011">
    <property type="entry name" value="PROTEIN_KINASE_DOM"/>
    <property type="match status" value="1"/>
</dbReference>
<dbReference type="GO" id="GO:0005524">
    <property type="term" value="F:ATP binding"/>
    <property type="evidence" value="ECO:0007669"/>
    <property type="project" value="InterPro"/>
</dbReference>
<dbReference type="InterPro" id="IPR051681">
    <property type="entry name" value="Ser/Thr_Kinases-Pseudokinases"/>
</dbReference>
<dbReference type="EMBL" id="JAFREP010000013">
    <property type="protein sequence ID" value="MBO1319562.1"/>
    <property type="molecule type" value="Genomic_DNA"/>
</dbReference>
<sequence length="381" mass="42482">MTKKPSNDLNPKLYPYQQTYRVKAVLSDEAAVNRSFLAEEPCIGKKCVLKWMVGDFPENLSEAYPVLDLFHKSLPAIFTILPQEGAHIIVREYIPADRLDACIESEPLPADRGIEVAYQIAESLAYLHENGIAHGALSSRKVLLPKDHQVKLLGFGRAGLDQTCLDADIYDFGLLFWTMLVGKKRTAQTAPGFHHQAILKDSDNLPREVQRLLKNIFTTDEDKRLRAFPKIVAKLKELSFSQYVTKYGMAGGGVAGSAKVLEENRTFSGRLTRDEINNMLRLGHQEVLNEDDAKGAHEQPTQRMGSDTLSIDNGFPKEIRTERLSHGQLRDILNPGDVGTERLSGAQVQGILTGEAPEEEIKKSKGNTWIIPKNILGKILK</sequence>
<accession>A0A8J7U3F0</accession>
<dbReference type="InterPro" id="IPR011009">
    <property type="entry name" value="Kinase-like_dom_sf"/>
</dbReference>
<keyword evidence="2" id="KW-0808">Transferase</keyword>
<dbReference type="GO" id="GO:0004674">
    <property type="term" value="F:protein serine/threonine kinase activity"/>
    <property type="evidence" value="ECO:0007669"/>
    <property type="project" value="TreeGrafter"/>
</dbReference>
<gene>
    <name evidence="2" type="ORF">J3U88_13890</name>
</gene>
<dbReference type="AlphaFoldDB" id="A0A8J7U3F0"/>
<evidence type="ECO:0000259" key="1">
    <source>
        <dbReference type="PROSITE" id="PS50011"/>
    </source>
</evidence>
<dbReference type="InterPro" id="IPR001245">
    <property type="entry name" value="Ser-Thr/Tyr_kinase_cat_dom"/>
</dbReference>
<dbReference type="PANTHER" id="PTHR44329">
    <property type="entry name" value="SERINE/THREONINE-PROTEIN KINASE TNNI3K-RELATED"/>
    <property type="match status" value="1"/>
</dbReference>
<reference evidence="2" key="1">
    <citation type="submission" date="2021-03" db="EMBL/GenBank/DDBJ databases">
        <authorList>
            <person name="Wang G."/>
        </authorList>
    </citation>
    <scope>NUCLEOTIDE SEQUENCE</scope>
    <source>
        <strain evidence="2">KCTC 12899</strain>
    </source>
</reference>
<dbReference type="PANTHER" id="PTHR44329:SF214">
    <property type="entry name" value="PROTEIN KINASE DOMAIN-CONTAINING PROTEIN"/>
    <property type="match status" value="1"/>
</dbReference>
<dbReference type="SUPFAM" id="SSF56112">
    <property type="entry name" value="Protein kinase-like (PK-like)"/>
    <property type="match status" value="1"/>
</dbReference>
<dbReference type="Proteomes" id="UP000664417">
    <property type="component" value="Unassembled WGS sequence"/>
</dbReference>
<dbReference type="SMART" id="SM00220">
    <property type="entry name" value="S_TKc"/>
    <property type="match status" value="1"/>
</dbReference>
<dbReference type="Pfam" id="PF07714">
    <property type="entry name" value="PK_Tyr_Ser-Thr"/>
    <property type="match status" value="1"/>
</dbReference>
<dbReference type="InterPro" id="IPR000719">
    <property type="entry name" value="Prot_kinase_dom"/>
</dbReference>
<proteinExistence type="predicted"/>
<protein>
    <submittedName>
        <fullName evidence="2">Protein kinase</fullName>
    </submittedName>
</protein>
<evidence type="ECO:0000313" key="2">
    <source>
        <dbReference type="EMBL" id="MBO1319562.1"/>
    </source>
</evidence>
<name>A0A8J7U3F0_9BACT</name>
<feature type="domain" description="Protein kinase" evidence="1">
    <location>
        <begin position="1"/>
        <end position="244"/>
    </location>
</feature>
<evidence type="ECO:0000313" key="3">
    <source>
        <dbReference type="Proteomes" id="UP000664417"/>
    </source>
</evidence>
<organism evidence="2 3">
    <name type="scientific">Acanthopleuribacter pedis</name>
    <dbReference type="NCBI Taxonomy" id="442870"/>
    <lineage>
        <taxon>Bacteria</taxon>
        <taxon>Pseudomonadati</taxon>
        <taxon>Acidobacteriota</taxon>
        <taxon>Holophagae</taxon>
        <taxon>Acanthopleuribacterales</taxon>
        <taxon>Acanthopleuribacteraceae</taxon>
        <taxon>Acanthopleuribacter</taxon>
    </lineage>
</organism>
<dbReference type="Gene3D" id="1.10.510.10">
    <property type="entry name" value="Transferase(Phosphotransferase) domain 1"/>
    <property type="match status" value="2"/>
</dbReference>
<keyword evidence="2" id="KW-0418">Kinase</keyword>
<comment type="caution">
    <text evidence="2">The sequence shown here is derived from an EMBL/GenBank/DDBJ whole genome shotgun (WGS) entry which is preliminary data.</text>
</comment>
<dbReference type="RefSeq" id="WP_207859469.1">
    <property type="nucleotide sequence ID" value="NZ_JAFREP010000013.1"/>
</dbReference>